<dbReference type="PROSITE" id="PS50108">
    <property type="entry name" value="CRIB"/>
    <property type="match status" value="1"/>
</dbReference>
<dbReference type="PANTHER" id="PTHR15344:SF15">
    <property type="entry name" value="CDC42 EFFECTOR PROTEIN 5"/>
    <property type="match status" value="1"/>
</dbReference>
<evidence type="ECO:0000256" key="2">
    <source>
        <dbReference type="ARBA" id="ARBA00010770"/>
    </source>
</evidence>
<evidence type="ECO:0000259" key="4">
    <source>
        <dbReference type="PROSITE" id="PS50108"/>
    </source>
</evidence>
<comment type="subcellular location">
    <subcellularLocation>
        <location evidence="1">Endomembrane system</location>
        <topology evidence="1">Peripheral membrane protein</topology>
    </subcellularLocation>
</comment>
<feature type="region of interest" description="Disordered" evidence="3">
    <location>
        <begin position="139"/>
        <end position="183"/>
    </location>
</feature>
<feature type="non-terminal residue" evidence="5">
    <location>
        <position position="1"/>
    </location>
</feature>
<proteinExistence type="inferred from homology"/>
<sequence length="405" mass="44574">MLEIKSYAWDIRSSKERRNTRPDDSAPKYWVCELQVDQQDTRMDSSHGISYALERWPGEVLVHMVLVYQSMRKTVIGKRRNLPEGAQLWMTAGMPILKPSRSSGNGVGGSQRRVRLNAAMISAPLGDFRHTMHVGRGGDAFGDTSFLSNHGPAKDPESPQLTPSNNNNHHTPPMSARNPENEVDSFNASVKTKATNNNGISKSGDMEKVSDGGFGRKEECNVVEGMSSFYSYTSPLNSPLKHSESILSFSLDLDLGPSMLGDVLGVMEKEGGGVRDMEWMDENCFPELSPFQEGSIRREGTAQDQWSTRLAKPDGQEASLSQDAESANGTEIFADSTPTESPDHTPTNRSHTSSVSSEYEGVTEKKPIRAGSQSSAHRSESEGEESTHSYTFEDEIDEMDDEIGL</sequence>
<dbReference type="InterPro" id="IPR029273">
    <property type="entry name" value="Cdc42_effect-like"/>
</dbReference>
<feature type="compositionally biased region" description="Acidic residues" evidence="3">
    <location>
        <begin position="392"/>
        <end position="405"/>
    </location>
</feature>
<feature type="region of interest" description="Disordered" evidence="3">
    <location>
        <begin position="288"/>
        <end position="405"/>
    </location>
</feature>
<dbReference type="InterPro" id="IPR051296">
    <property type="entry name" value="Cdc42_Effector_BORG/CEP"/>
</dbReference>
<feature type="domain" description="CRIB" evidence="4">
    <location>
        <begin position="121"/>
        <end position="135"/>
    </location>
</feature>
<dbReference type="PANTHER" id="PTHR15344">
    <property type="entry name" value="CDC42 EFFECTOR PROTEIN BORG"/>
    <property type="match status" value="1"/>
</dbReference>
<dbReference type="CDD" id="cd00132">
    <property type="entry name" value="CRIB"/>
    <property type="match status" value="1"/>
</dbReference>
<dbReference type="Pfam" id="PF14957">
    <property type="entry name" value="BORG_CEP"/>
    <property type="match status" value="1"/>
</dbReference>
<evidence type="ECO:0000256" key="1">
    <source>
        <dbReference type="ARBA" id="ARBA00004184"/>
    </source>
</evidence>
<feature type="compositionally biased region" description="Polar residues" evidence="3">
    <location>
        <begin position="336"/>
        <end position="357"/>
    </location>
</feature>
<evidence type="ECO:0000313" key="5">
    <source>
        <dbReference type="EMBL" id="MBN3289404.1"/>
    </source>
</evidence>
<comment type="caution">
    <text evidence="5">The sequence shown here is derived from an EMBL/GenBank/DDBJ whole genome shotgun (WGS) entry which is preliminary data.</text>
</comment>
<feature type="compositionally biased region" description="Polar residues" evidence="3">
    <location>
        <begin position="318"/>
        <end position="329"/>
    </location>
</feature>
<dbReference type="EMBL" id="JAAWVN010002369">
    <property type="protein sequence ID" value="MBN3289404.1"/>
    <property type="molecule type" value="Genomic_DNA"/>
</dbReference>
<feature type="region of interest" description="Disordered" evidence="3">
    <location>
        <begin position="193"/>
        <end position="212"/>
    </location>
</feature>
<dbReference type="InterPro" id="IPR000095">
    <property type="entry name" value="CRIB_dom"/>
</dbReference>
<accession>A0ABS2YRM6</accession>
<protein>
    <submittedName>
        <fullName evidence="5">BORG5 protein</fullName>
    </submittedName>
</protein>
<name>A0ABS2YRM6_POLSE</name>
<dbReference type="SMART" id="SM00285">
    <property type="entry name" value="PBD"/>
    <property type="match status" value="1"/>
</dbReference>
<feature type="non-terminal residue" evidence="5">
    <location>
        <position position="405"/>
    </location>
</feature>
<evidence type="ECO:0000256" key="3">
    <source>
        <dbReference type="SAM" id="MobiDB-lite"/>
    </source>
</evidence>
<gene>
    <name evidence="5" type="primary">Cdc42ep1_0</name>
    <name evidence="5" type="ORF">GTO92_0006586</name>
</gene>
<comment type="similarity">
    <text evidence="2">Belongs to the BORG/CEP family.</text>
</comment>
<dbReference type="Proteomes" id="UP001166052">
    <property type="component" value="Unassembled WGS sequence"/>
</dbReference>
<feature type="compositionally biased region" description="Basic and acidic residues" evidence="3">
    <location>
        <begin position="377"/>
        <end position="387"/>
    </location>
</feature>
<organism evidence="5 6">
    <name type="scientific">Polypterus senegalus</name>
    <name type="common">Senegal bichir</name>
    <dbReference type="NCBI Taxonomy" id="55291"/>
    <lineage>
        <taxon>Eukaryota</taxon>
        <taxon>Metazoa</taxon>
        <taxon>Chordata</taxon>
        <taxon>Craniata</taxon>
        <taxon>Vertebrata</taxon>
        <taxon>Euteleostomi</taxon>
        <taxon>Actinopterygii</taxon>
        <taxon>Polypteriformes</taxon>
        <taxon>Polypteridae</taxon>
        <taxon>Polypterus</taxon>
    </lineage>
</organism>
<evidence type="ECO:0000313" key="6">
    <source>
        <dbReference type="Proteomes" id="UP001166052"/>
    </source>
</evidence>
<reference evidence="5" key="1">
    <citation type="journal article" date="2021" name="Cell">
        <title>Tracing the genetic footprints of vertebrate landing in non-teleost ray-finned fishes.</title>
        <authorList>
            <person name="Bi X."/>
            <person name="Wang K."/>
            <person name="Yang L."/>
            <person name="Pan H."/>
            <person name="Jiang H."/>
            <person name="Wei Q."/>
            <person name="Fang M."/>
            <person name="Yu H."/>
            <person name="Zhu C."/>
            <person name="Cai Y."/>
            <person name="He Y."/>
            <person name="Gan X."/>
            <person name="Zeng H."/>
            <person name="Yu D."/>
            <person name="Zhu Y."/>
            <person name="Jiang H."/>
            <person name="Qiu Q."/>
            <person name="Yang H."/>
            <person name="Zhang Y.E."/>
            <person name="Wang W."/>
            <person name="Zhu M."/>
            <person name="He S."/>
            <person name="Zhang G."/>
        </authorList>
    </citation>
    <scope>NUCLEOTIDE SEQUENCE</scope>
    <source>
        <strain evidence="5">Bchr_001</strain>
    </source>
</reference>
<dbReference type="Pfam" id="PF00786">
    <property type="entry name" value="PBD"/>
    <property type="match status" value="1"/>
</dbReference>
<keyword evidence="6" id="KW-1185">Reference proteome</keyword>